<dbReference type="Proteomes" id="UP000232323">
    <property type="component" value="Unassembled WGS sequence"/>
</dbReference>
<feature type="compositionally biased region" description="Basic and acidic residues" evidence="1">
    <location>
        <begin position="21"/>
        <end position="31"/>
    </location>
</feature>
<reference evidence="2 3" key="1">
    <citation type="submission" date="2017-08" db="EMBL/GenBank/DDBJ databases">
        <title>Acidophilic green algal genome provides insights into adaptation to an acidic environment.</title>
        <authorList>
            <person name="Hirooka S."/>
            <person name="Hirose Y."/>
            <person name="Kanesaki Y."/>
            <person name="Higuchi S."/>
            <person name="Fujiwara T."/>
            <person name="Onuma R."/>
            <person name="Era A."/>
            <person name="Ohbayashi R."/>
            <person name="Uzuka A."/>
            <person name="Nozaki H."/>
            <person name="Yoshikawa H."/>
            <person name="Miyagishima S.Y."/>
        </authorList>
    </citation>
    <scope>NUCLEOTIDE SEQUENCE [LARGE SCALE GENOMIC DNA]</scope>
    <source>
        <strain evidence="2 3">NIES-2499</strain>
    </source>
</reference>
<evidence type="ECO:0000313" key="3">
    <source>
        <dbReference type="Proteomes" id="UP000232323"/>
    </source>
</evidence>
<feature type="region of interest" description="Disordered" evidence="1">
    <location>
        <begin position="106"/>
        <end position="128"/>
    </location>
</feature>
<feature type="region of interest" description="Disordered" evidence="1">
    <location>
        <begin position="1"/>
        <end position="77"/>
    </location>
</feature>
<feature type="compositionally biased region" description="Polar residues" evidence="1">
    <location>
        <begin position="36"/>
        <end position="46"/>
    </location>
</feature>
<dbReference type="AlphaFoldDB" id="A0A250XCJ1"/>
<evidence type="ECO:0000256" key="1">
    <source>
        <dbReference type="SAM" id="MobiDB-lite"/>
    </source>
</evidence>
<name>A0A250XCJ1_9CHLO</name>
<gene>
    <name evidence="2" type="ORF">CEUSTIGMA_g8241.t1</name>
</gene>
<keyword evidence="3" id="KW-1185">Reference proteome</keyword>
<dbReference type="EMBL" id="BEGY01000057">
    <property type="protein sequence ID" value="GAX80805.1"/>
    <property type="molecule type" value="Genomic_DNA"/>
</dbReference>
<protein>
    <submittedName>
        <fullName evidence="2">Uncharacterized protein</fullName>
    </submittedName>
</protein>
<accession>A0A250XCJ1</accession>
<feature type="compositionally biased region" description="Basic and acidic residues" evidence="1">
    <location>
        <begin position="1"/>
        <end position="10"/>
    </location>
</feature>
<proteinExistence type="predicted"/>
<sequence>MYALRVDRVEPSALPPAGVKSRHDSYNEDYRWINAASGTGPSLQRSKSLRNHHSASYHPPEKLELPAGKPGPRNKPDHYFIDDIPYAGPSPHVGLTLIQPLRLSAGDHVQQQQQPSSSTLPEIPSPIRITNPLNPQYTWGVEKDTNCRLPYPTATREPGEWRCTSPVRTGALDITDIEGSKPSTKIRSRKDEYSSFDYSDVTSRSSSPVKQRLRETIRLGREAVLVPIDTPRLGIWAGSLGGDSGSFLHTHREPTNPNSPVYKVHGHVITDGVNVGRPKQLIKPGLENVHRSWPHVGNLNSVVSHWDNLEAKNTWPGSPTRRYAAAVKAGKARIEAAVAEVSALPS</sequence>
<organism evidence="2 3">
    <name type="scientific">Chlamydomonas eustigma</name>
    <dbReference type="NCBI Taxonomy" id="1157962"/>
    <lineage>
        <taxon>Eukaryota</taxon>
        <taxon>Viridiplantae</taxon>
        <taxon>Chlorophyta</taxon>
        <taxon>core chlorophytes</taxon>
        <taxon>Chlorophyceae</taxon>
        <taxon>CS clade</taxon>
        <taxon>Chlamydomonadales</taxon>
        <taxon>Chlamydomonadaceae</taxon>
        <taxon>Chlamydomonas</taxon>
    </lineage>
</organism>
<evidence type="ECO:0000313" key="2">
    <source>
        <dbReference type="EMBL" id="GAX80805.1"/>
    </source>
</evidence>
<comment type="caution">
    <text evidence="2">The sequence shown here is derived from an EMBL/GenBank/DDBJ whole genome shotgun (WGS) entry which is preliminary data.</text>
</comment>